<evidence type="ECO:0000256" key="1">
    <source>
        <dbReference type="ARBA" id="ARBA00006291"/>
    </source>
</evidence>
<feature type="domain" description="Septum formation inhibitor MinC C-terminal" evidence="8">
    <location>
        <begin position="111"/>
        <end position="208"/>
    </location>
</feature>
<dbReference type="Gene3D" id="3.30.160.540">
    <property type="match status" value="1"/>
</dbReference>
<accession>A0A3G1KPC8</accession>
<dbReference type="GO" id="GO:0000917">
    <property type="term" value="P:division septum assembly"/>
    <property type="evidence" value="ECO:0007669"/>
    <property type="project" value="UniProtKB-KW"/>
</dbReference>
<dbReference type="Gene3D" id="2.160.20.70">
    <property type="match status" value="1"/>
</dbReference>
<dbReference type="EMBL" id="CP017634">
    <property type="protein sequence ID" value="ATW24323.1"/>
    <property type="molecule type" value="Genomic_DNA"/>
</dbReference>
<evidence type="ECO:0000256" key="4">
    <source>
        <dbReference type="ARBA" id="ARBA00023306"/>
    </source>
</evidence>
<comment type="function">
    <text evidence="5 7">Cell division inhibitor that blocks the formation of polar Z ring septums. Rapidly oscillates between the poles of the cell to destabilize FtsZ filaments that have formed before they mature into polar Z rings. Prevents FtsZ polymerization.</text>
</comment>
<dbReference type="PANTHER" id="PTHR34108:SF1">
    <property type="entry name" value="SEPTUM SITE-DETERMINING PROTEIN MINC"/>
    <property type="match status" value="1"/>
</dbReference>
<evidence type="ECO:0000259" key="9">
    <source>
        <dbReference type="Pfam" id="PF05209"/>
    </source>
</evidence>
<dbReference type="RefSeq" id="WP_148133506.1">
    <property type="nucleotide sequence ID" value="NZ_CP017634.1"/>
</dbReference>
<dbReference type="InterPro" id="IPR007874">
    <property type="entry name" value="MinC_N"/>
</dbReference>
<dbReference type="AlphaFoldDB" id="A0A3G1KPC8"/>
<dbReference type="Proteomes" id="UP000323521">
    <property type="component" value="Chromosome"/>
</dbReference>
<dbReference type="OrthoDB" id="9790810at2"/>
<proteinExistence type="inferred from homology"/>
<keyword evidence="11" id="KW-1185">Reference proteome</keyword>
<gene>
    <name evidence="7" type="primary">minC</name>
    <name evidence="10" type="ORF">DCMF_05540</name>
</gene>
<dbReference type="SUPFAM" id="SSF63848">
    <property type="entry name" value="Cell-division inhibitor MinC, C-terminal domain"/>
    <property type="match status" value="1"/>
</dbReference>
<keyword evidence="4 7" id="KW-0131">Cell cycle</keyword>
<evidence type="ECO:0000313" key="10">
    <source>
        <dbReference type="EMBL" id="ATW24323.1"/>
    </source>
</evidence>
<dbReference type="GO" id="GO:1901891">
    <property type="term" value="P:regulation of cell septum assembly"/>
    <property type="evidence" value="ECO:0007669"/>
    <property type="project" value="InterPro"/>
</dbReference>
<dbReference type="HAMAP" id="MF_00267">
    <property type="entry name" value="MinC"/>
    <property type="match status" value="1"/>
</dbReference>
<dbReference type="KEGG" id="fwa:DCMF_05540"/>
<organism evidence="10 11">
    <name type="scientific">Formimonas warabiya</name>
    <dbReference type="NCBI Taxonomy" id="1761012"/>
    <lineage>
        <taxon>Bacteria</taxon>
        <taxon>Bacillati</taxon>
        <taxon>Bacillota</taxon>
        <taxon>Clostridia</taxon>
        <taxon>Eubacteriales</taxon>
        <taxon>Peptococcaceae</taxon>
        <taxon>Candidatus Formimonas</taxon>
    </lineage>
</organism>
<dbReference type="GO" id="GO:0000902">
    <property type="term" value="P:cell morphogenesis"/>
    <property type="evidence" value="ECO:0007669"/>
    <property type="project" value="InterPro"/>
</dbReference>
<dbReference type="InterPro" id="IPR005526">
    <property type="entry name" value="Septum_form_inhib_MinC_C"/>
</dbReference>
<evidence type="ECO:0000256" key="7">
    <source>
        <dbReference type="HAMAP-Rule" id="MF_00267"/>
    </source>
</evidence>
<comment type="similarity">
    <text evidence="1 7">Belongs to the MinC family.</text>
</comment>
<protein>
    <recommendedName>
        <fullName evidence="7">Probable septum site-determining protein MinC</fullName>
    </recommendedName>
</protein>
<dbReference type="NCBIfam" id="TIGR01222">
    <property type="entry name" value="minC"/>
    <property type="match status" value="1"/>
</dbReference>
<evidence type="ECO:0000256" key="5">
    <source>
        <dbReference type="ARBA" id="ARBA00025606"/>
    </source>
</evidence>
<evidence type="ECO:0000256" key="6">
    <source>
        <dbReference type="ARBA" id="ARBA00046874"/>
    </source>
</evidence>
<feature type="domain" description="Septum formation inhibitor MinC N-terminal" evidence="9">
    <location>
        <begin position="6"/>
        <end position="75"/>
    </location>
</feature>
<dbReference type="InterPro" id="IPR036145">
    <property type="entry name" value="MinC_C_sf"/>
</dbReference>
<dbReference type="Pfam" id="PF05209">
    <property type="entry name" value="MinC_N"/>
    <property type="match status" value="1"/>
</dbReference>
<evidence type="ECO:0000313" key="11">
    <source>
        <dbReference type="Proteomes" id="UP000323521"/>
    </source>
</evidence>
<sequence length="221" mass="24440">MSKELINIKGTRNGLVFYFNTKEGSFKEIQDILKEKFQESKGFFSDAKFIISPDNDLDEQQVKIIEEIILSNGLIKGQENKGTSHKGAPAPSFQVNDQTEYFTAVDNAVLISRSLRSGQKIYINGHAVIRGDVNPGAQVIATGSIVVMGTFRGLAHAGVHGDETAFVMAYRLRPTQIGIADKLSRSPENKEEAGYPEIAFVMDNHIVVEPFHTSRRKAVNL</sequence>
<dbReference type="InterPro" id="IPR016098">
    <property type="entry name" value="CAP/MinC_C"/>
</dbReference>
<keyword evidence="3 7" id="KW-0717">Septation</keyword>
<keyword evidence="2 7" id="KW-0132">Cell division</keyword>
<dbReference type="GO" id="GO:0051302">
    <property type="term" value="P:regulation of cell division"/>
    <property type="evidence" value="ECO:0007669"/>
    <property type="project" value="InterPro"/>
</dbReference>
<comment type="subunit">
    <text evidence="6 7">Interacts with MinD and FtsZ.</text>
</comment>
<reference evidence="10 11" key="1">
    <citation type="submission" date="2016-10" db="EMBL/GenBank/DDBJ databases">
        <title>Complete Genome Sequence of Peptococcaceae strain DCMF.</title>
        <authorList>
            <person name="Edwards R.J."/>
            <person name="Holland S.I."/>
            <person name="Deshpande N.P."/>
            <person name="Wong Y.K."/>
            <person name="Ertan H."/>
            <person name="Manefield M."/>
            <person name="Russell T.L."/>
            <person name="Lee M.J."/>
        </authorList>
    </citation>
    <scope>NUCLEOTIDE SEQUENCE [LARGE SCALE GENOMIC DNA]</scope>
    <source>
        <strain evidence="10 11">DCMF</strain>
    </source>
</reference>
<evidence type="ECO:0000256" key="2">
    <source>
        <dbReference type="ARBA" id="ARBA00022618"/>
    </source>
</evidence>
<evidence type="ECO:0000259" key="8">
    <source>
        <dbReference type="Pfam" id="PF03775"/>
    </source>
</evidence>
<evidence type="ECO:0000256" key="3">
    <source>
        <dbReference type="ARBA" id="ARBA00023210"/>
    </source>
</evidence>
<name>A0A3G1KPC8_FORW1</name>
<dbReference type="Pfam" id="PF03775">
    <property type="entry name" value="MinC_C"/>
    <property type="match status" value="1"/>
</dbReference>
<dbReference type="InterPro" id="IPR013033">
    <property type="entry name" value="MinC"/>
</dbReference>
<dbReference type="PANTHER" id="PTHR34108">
    <property type="entry name" value="SEPTUM SITE-DETERMINING PROTEIN MINC"/>
    <property type="match status" value="1"/>
</dbReference>